<proteinExistence type="predicted"/>
<comment type="caution">
    <text evidence="4">The sequence shown here is derived from an EMBL/GenBank/DDBJ whole genome shotgun (WGS) entry which is preliminary data.</text>
</comment>
<accession>A0ABD5M6E9</accession>
<dbReference type="InterPro" id="IPR016181">
    <property type="entry name" value="Acyl_CoA_acyltransferase"/>
</dbReference>
<dbReference type="AlphaFoldDB" id="A0ABD5M6E9"/>
<evidence type="ECO:0000313" key="5">
    <source>
        <dbReference type="Proteomes" id="UP001567572"/>
    </source>
</evidence>
<reference evidence="4 5" key="1">
    <citation type="submission" date="2024-06" db="EMBL/GenBank/DDBJ databases">
        <title>Halorubrum miltondacostae sp. nov., a potential PHA producer isolated from an inland solar saltern in Rio Maior, Portugal.</title>
        <authorList>
            <person name="Albuquerque L."/>
            <person name="Viver T."/>
            <person name="Barroso C."/>
            <person name="Claudino R."/>
            <person name="Galvan M."/>
            <person name="Simoes G."/>
            <person name="Lobo Da Cunha A."/>
            <person name="Egas C."/>
        </authorList>
    </citation>
    <scope>NUCLEOTIDE SEQUENCE [LARGE SCALE GENOMIC DNA]</scope>
    <source>
        <strain evidence="4 5">RMP-11</strain>
    </source>
</reference>
<dbReference type="PROSITE" id="PS51186">
    <property type="entry name" value="GNAT"/>
    <property type="match status" value="1"/>
</dbReference>
<dbReference type="EMBL" id="JBEDNY010000006">
    <property type="protein sequence ID" value="MEZ3165151.1"/>
    <property type="molecule type" value="Genomic_DNA"/>
</dbReference>
<evidence type="ECO:0000256" key="2">
    <source>
        <dbReference type="ARBA" id="ARBA00023315"/>
    </source>
</evidence>
<keyword evidence="1" id="KW-0808">Transferase</keyword>
<evidence type="ECO:0000313" key="4">
    <source>
        <dbReference type="EMBL" id="MEZ3165151.1"/>
    </source>
</evidence>
<organism evidence="4 5">
    <name type="scientific">Halorubrum miltondacostae</name>
    <dbReference type="NCBI Taxonomy" id="3076378"/>
    <lineage>
        <taxon>Archaea</taxon>
        <taxon>Methanobacteriati</taxon>
        <taxon>Methanobacteriota</taxon>
        <taxon>Stenosarchaea group</taxon>
        <taxon>Halobacteria</taxon>
        <taxon>Halobacteriales</taxon>
        <taxon>Haloferacaceae</taxon>
        <taxon>Halorubrum</taxon>
    </lineage>
</organism>
<dbReference type="RefSeq" id="WP_371163193.1">
    <property type="nucleotide sequence ID" value="NZ_JBEDNX010000003.1"/>
</dbReference>
<dbReference type="PANTHER" id="PTHR43072:SF23">
    <property type="entry name" value="UPF0039 PROTEIN C11D3.02C"/>
    <property type="match status" value="1"/>
</dbReference>
<protein>
    <submittedName>
        <fullName evidence="4">GNAT family N-acetyltransferase</fullName>
    </submittedName>
</protein>
<dbReference type="Proteomes" id="UP001567572">
    <property type="component" value="Unassembled WGS sequence"/>
</dbReference>
<dbReference type="CDD" id="cd04301">
    <property type="entry name" value="NAT_SF"/>
    <property type="match status" value="1"/>
</dbReference>
<keyword evidence="5" id="KW-1185">Reference proteome</keyword>
<dbReference type="PANTHER" id="PTHR43072">
    <property type="entry name" value="N-ACETYLTRANSFERASE"/>
    <property type="match status" value="1"/>
</dbReference>
<dbReference type="InterPro" id="IPR000182">
    <property type="entry name" value="GNAT_dom"/>
</dbReference>
<keyword evidence="2" id="KW-0012">Acyltransferase</keyword>
<feature type="domain" description="N-acetyltransferase" evidence="3">
    <location>
        <begin position="1"/>
        <end position="155"/>
    </location>
</feature>
<gene>
    <name evidence="4" type="ORF">ABNG04_14980</name>
</gene>
<evidence type="ECO:0000256" key="1">
    <source>
        <dbReference type="ARBA" id="ARBA00022679"/>
    </source>
</evidence>
<dbReference type="Pfam" id="PF00583">
    <property type="entry name" value="Acetyltransf_1"/>
    <property type="match status" value="1"/>
</dbReference>
<name>A0ABD5M6E9_9EURY</name>
<sequence>MNIRPLRATEIETVVSKLWRPFAEAQEARNERWELADDAEEAMVSNFQNGVRQDDVFVYLAEMDDEVIGYLLFEVRDTPPIFTRERDCALDQLYVEPEHRGKGIAQKLLDRAVRIGKERGAETIVLTIDAANEGAIEFFEDLGYDIWRHHMYKPL</sequence>
<dbReference type="GO" id="GO:0016746">
    <property type="term" value="F:acyltransferase activity"/>
    <property type="evidence" value="ECO:0007669"/>
    <property type="project" value="UniProtKB-KW"/>
</dbReference>
<dbReference type="Gene3D" id="3.40.630.30">
    <property type="match status" value="1"/>
</dbReference>
<dbReference type="SUPFAM" id="SSF55729">
    <property type="entry name" value="Acyl-CoA N-acyltransferases (Nat)"/>
    <property type="match status" value="1"/>
</dbReference>
<evidence type="ECO:0000259" key="3">
    <source>
        <dbReference type="PROSITE" id="PS51186"/>
    </source>
</evidence>